<dbReference type="EMBL" id="SODL02000001">
    <property type="protein sequence ID" value="MCP2366786.1"/>
    <property type="molecule type" value="Genomic_DNA"/>
</dbReference>
<accession>A0A1H1YRK8</accession>
<dbReference type="Proteomes" id="UP000893823">
    <property type="component" value="Unassembled WGS sequence"/>
</dbReference>
<reference evidence="2" key="3">
    <citation type="submission" date="2022-06" db="EMBL/GenBank/DDBJ databases">
        <title>Genomic Encyclopedia of Type Strains, Phase III (KMG-III): the genomes of soil and plant-associated and newly described type strains.</title>
        <authorList>
            <person name="Whitman W."/>
        </authorList>
    </citation>
    <scope>NUCLEOTIDE SEQUENCE</scope>
    <source>
        <strain evidence="2">CPCC 202695</strain>
    </source>
</reference>
<dbReference type="STRING" id="589382.SAMN04489721_2861"/>
<sequence length="147" mass="14889">MDPRPRQLSRAAAAAGLFVVALAMTGCTGAADQVADAIDQAVAATATAGLALEQDADGRTFRPTALTAAEDARREAADAARTVAMLDVADQTEAGRRSEALDALDETVRALDAAVDALGGVGDTAEAADRVAAAEDALRALTREGRP</sequence>
<feature type="chain" id="PRO_5009266868" evidence="1">
    <location>
        <begin position="31"/>
        <end position="147"/>
    </location>
</feature>
<protein>
    <submittedName>
        <fullName evidence="2">NADH-flavin reductase</fullName>
    </submittedName>
</protein>
<keyword evidence="5" id="KW-1185">Reference proteome</keyword>
<dbReference type="PROSITE" id="PS51257">
    <property type="entry name" value="PROKAR_LIPOPROTEIN"/>
    <property type="match status" value="1"/>
</dbReference>
<gene>
    <name evidence="2" type="ORF">BCL57_000928</name>
    <name evidence="3" type="ORF">SAMN04489721_2861</name>
</gene>
<keyword evidence="1" id="KW-0732">Signal</keyword>
<dbReference type="RefSeq" id="WP_092673800.1">
    <property type="nucleotide sequence ID" value="NZ_BMDN01000001.1"/>
</dbReference>
<evidence type="ECO:0000313" key="3">
    <source>
        <dbReference type="EMBL" id="SDT24047.1"/>
    </source>
</evidence>
<name>A0A1H1YRK8_9MICO</name>
<dbReference type="Proteomes" id="UP000199482">
    <property type="component" value="Chromosome I"/>
</dbReference>
<evidence type="ECO:0000256" key="1">
    <source>
        <dbReference type="SAM" id="SignalP"/>
    </source>
</evidence>
<proteinExistence type="predicted"/>
<evidence type="ECO:0000313" key="5">
    <source>
        <dbReference type="Proteomes" id="UP000893823"/>
    </source>
</evidence>
<reference evidence="4" key="1">
    <citation type="submission" date="2016-10" db="EMBL/GenBank/DDBJ databases">
        <authorList>
            <person name="Varghese N."/>
            <person name="Submissions S."/>
        </authorList>
    </citation>
    <scope>NUCLEOTIDE SEQUENCE [LARGE SCALE GENOMIC DNA]</scope>
    <source>
        <strain evidence="4">CPCC 202695</strain>
    </source>
</reference>
<dbReference type="EMBL" id="LT629755">
    <property type="protein sequence ID" value="SDT24047.1"/>
    <property type="molecule type" value="Genomic_DNA"/>
</dbReference>
<evidence type="ECO:0000313" key="4">
    <source>
        <dbReference type="Proteomes" id="UP000199482"/>
    </source>
</evidence>
<dbReference type="AlphaFoldDB" id="A0A1H1YRK8"/>
<organism evidence="3 4">
    <name type="scientific">Agromyces flavus</name>
    <dbReference type="NCBI Taxonomy" id="589382"/>
    <lineage>
        <taxon>Bacteria</taxon>
        <taxon>Bacillati</taxon>
        <taxon>Actinomycetota</taxon>
        <taxon>Actinomycetes</taxon>
        <taxon>Micrococcales</taxon>
        <taxon>Microbacteriaceae</taxon>
        <taxon>Agromyces</taxon>
    </lineage>
</organism>
<evidence type="ECO:0000313" key="2">
    <source>
        <dbReference type="EMBL" id="MCP2366786.1"/>
    </source>
</evidence>
<reference evidence="3" key="2">
    <citation type="submission" date="2016-10" db="EMBL/GenBank/DDBJ databases">
        <authorList>
            <person name="de Groot N.N."/>
        </authorList>
    </citation>
    <scope>NUCLEOTIDE SEQUENCE [LARGE SCALE GENOMIC DNA]</scope>
    <source>
        <strain evidence="3">CPCC 202695</strain>
    </source>
</reference>
<feature type="signal peptide" evidence="1">
    <location>
        <begin position="1"/>
        <end position="30"/>
    </location>
</feature>